<keyword evidence="3" id="KW-1185">Reference proteome</keyword>
<dbReference type="HOGENOM" id="CLU_037541_0_0_1"/>
<proteinExistence type="predicted"/>
<sequence>MASHADHRQQQYHHHPLPQPPQPPQHYDQTVPKSIPEEQQYYPRPQQHPHQQPQPPSHPQYQSQAPQPPSPSAKRRTFSFHSDKSQPRKGSGNKINLHETHEEKESKRLHSKADPTLAMNEAEPSAVAAMKMVSTVAPLRSLQHKDGLGNVIAEPDKSNPTRHRWERPLDTIRSFEAAIDGGYARKSIYRGVGAAATTQVSKPSRTLVYPRQLTYFSGQQSRYQQDSFYGSRPASVRPEYSHYGNGSSRNSYYEGQGFNGGYGPPANRHRAARQYSEPQFSGYGRESGVYPLPHKDKSYETVTSAAGSGNSDPAGYQTDPTSSDNSSIERASPPKRFEPVNDYGIGFKQAQSYQTQTFSVGVPPQNGNPLPPIPQDPSRQYNAPMAQKKVLRRHVPGEAQAQTPTPASAPTPAPVQEKRKSWLSRRFSKNS</sequence>
<feature type="region of interest" description="Disordered" evidence="1">
    <location>
        <begin position="300"/>
        <end position="431"/>
    </location>
</feature>
<dbReference type="Proteomes" id="UP000028045">
    <property type="component" value="Unassembled WGS sequence"/>
</dbReference>
<dbReference type="InterPro" id="IPR018809">
    <property type="entry name" value="DUF2406"/>
</dbReference>
<name>A0A084AQC6_STACB</name>
<dbReference type="EMBL" id="KL648614">
    <property type="protein sequence ID" value="KEY67505.1"/>
    <property type="molecule type" value="Genomic_DNA"/>
</dbReference>
<evidence type="ECO:0008006" key="4">
    <source>
        <dbReference type="Google" id="ProtNLM"/>
    </source>
</evidence>
<accession>A0A084AQC6</accession>
<protein>
    <recommendedName>
        <fullName evidence="4">DUF2406 domain-containing protein</fullName>
    </recommendedName>
</protein>
<evidence type="ECO:0000313" key="3">
    <source>
        <dbReference type="Proteomes" id="UP000028045"/>
    </source>
</evidence>
<dbReference type="PANTHER" id="PTHR28186:SF1">
    <property type="entry name" value="MEIOTICALLY UP-REGULATED GENE 9 PROTEIN"/>
    <property type="match status" value="1"/>
</dbReference>
<feature type="compositionally biased region" description="Polar residues" evidence="1">
    <location>
        <begin position="318"/>
        <end position="329"/>
    </location>
</feature>
<reference evidence="2 3" key="1">
    <citation type="journal article" date="2014" name="BMC Genomics">
        <title>Comparative genome sequencing reveals chemotype-specific gene clusters in the toxigenic black mold Stachybotrys.</title>
        <authorList>
            <person name="Semeiks J."/>
            <person name="Borek D."/>
            <person name="Otwinowski Z."/>
            <person name="Grishin N.V."/>
        </authorList>
    </citation>
    <scope>NUCLEOTIDE SEQUENCE [LARGE SCALE GENOMIC DNA]</scope>
    <source>
        <strain evidence="3">CBS 109288 / IBT 7711</strain>
    </source>
</reference>
<feature type="compositionally biased region" description="Polar residues" evidence="1">
    <location>
        <begin position="300"/>
        <end position="311"/>
    </location>
</feature>
<feature type="compositionally biased region" description="Basic residues" evidence="1">
    <location>
        <begin position="421"/>
        <end position="431"/>
    </location>
</feature>
<evidence type="ECO:0000313" key="2">
    <source>
        <dbReference type="EMBL" id="KEY67505.1"/>
    </source>
</evidence>
<feature type="compositionally biased region" description="Polar residues" evidence="1">
    <location>
        <begin position="349"/>
        <end position="359"/>
    </location>
</feature>
<feature type="region of interest" description="Disordered" evidence="1">
    <location>
        <begin position="1"/>
        <end position="117"/>
    </location>
</feature>
<feature type="compositionally biased region" description="Basic and acidic residues" evidence="1">
    <location>
        <begin position="96"/>
        <end position="113"/>
    </location>
</feature>
<organism evidence="2 3">
    <name type="scientific">Stachybotrys chartarum (strain CBS 109288 / IBT 7711)</name>
    <name type="common">Toxic black mold</name>
    <name type="synonym">Stilbospora chartarum</name>
    <dbReference type="NCBI Taxonomy" id="1280523"/>
    <lineage>
        <taxon>Eukaryota</taxon>
        <taxon>Fungi</taxon>
        <taxon>Dikarya</taxon>
        <taxon>Ascomycota</taxon>
        <taxon>Pezizomycotina</taxon>
        <taxon>Sordariomycetes</taxon>
        <taxon>Hypocreomycetidae</taxon>
        <taxon>Hypocreales</taxon>
        <taxon>Stachybotryaceae</taxon>
        <taxon>Stachybotrys</taxon>
    </lineage>
</organism>
<evidence type="ECO:0000256" key="1">
    <source>
        <dbReference type="SAM" id="MobiDB-lite"/>
    </source>
</evidence>
<dbReference type="AlphaFoldDB" id="A0A084AQC6"/>
<dbReference type="OrthoDB" id="5330253at2759"/>
<feature type="compositionally biased region" description="Low complexity" evidence="1">
    <location>
        <begin position="39"/>
        <end position="51"/>
    </location>
</feature>
<feature type="region of interest" description="Disordered" evidence="1">
    <location>
        <begin position="222"/>
        <end position="273"/>
    </location>
</feature>
<feature type="compositionally biased region" description="Polar residues" evidence="1">
    <location>
        <begin position="244"/>
        <end position="253"/>
    </location>
</feature>
<dbReference type="PANTHER" id="PTHR28186">
    <property type="entry name" value="MEIOTICALLY UP-REGULATED GENE 9 PROTEIN"/>
    <property type="match status" value="1"/>
</dbReference>
<dbReference type="Pfam" id="PF10295">
    <property type="entry name" value="DUF2406"/>
    <property type="match status" value="1"/>
</dbReference>
<gene>
    <name evidence="2" type="ORF">S7711_02425</name>
</gene>